<feature type="compositionally biased region" description="Basic and acidic residues" evidence="1">
    <location>
        <begin position="186"/>
        <end position="200"/>
    </location>
</feature>
<evidence type="ECO:0000256" key="1">
    <source>
        <dbReference type="SAM" id="MobiDB-lite"/>
    </source>
</evidence>
<organism evidence="2 3">
    <name type="scientific">Synechococcus phage S-H38</name>
    <dbReference type="NCBI Taxonomy" id="2783673"/>
    <lineage>
        <taxon>Viruses</taxon>
        <taxon>Duplodnaviria</taxon>
        <taxon>Heunggongvirae</taxon>
        <taxon>Uroviricota</taxon>
        <taxon>Caudoviricetes</taxon>
        <taxon>Pantevenvirales</taxon>
        <taxon>Kyanoviridae</taxon>
        <taxon>Yellowseavirus</taxon>
        <taxon>Yellowseavirus thirtyeight</taxon>
    </lineage>
</organism>
<dbReference type="KEGG" id="vg:77946611"/>
<dbReference type="Proteomes" id="UP000663144">
    <property type="component" value="Segment"/>
</dbReference>
<feature type="compositionally biased region" description="Polar residues" evidence="1">
    <location>
        <begin position="206"/>
        <end position="217"/>
    </location>
</feature>
<proteinExistence type="predicted"/>
<protein>
    <submittedName>
        <fullName evidence="2">Uncharacterized protein</fullName>
    </submittedName>
</protein>
<keyword evidence="3" id="KW-1185">Reference proteome</keyword>
<dbReference type="RefSeq" id="YP_010670406.1">
    <property type="nucleotide sequence ID" value="NC_070964.1"/>
</dbReference>
<sequence length="230" mass="26529">MSSLNTKYNIETNDWHVEYWDHEPNNHVIRMGMTDGSPVGTNIYFYGLSFGYDIIEVSSGQTVIERTYPMEGHTLVCSDQEYLEEDGIVLKRNSQYRARFWACHREDTYETALEFITPNGVVNYTNFTYNEATNVYEPPTNPPDDGNVYIWNDTAGQWDAFVDDPNEPEVGLNNYTEQGGEAAYQHNEEDKYERVDDPNAERTIQGGRTPNWQTVHSTPEGYAERTEQGY</sequence>
<feature type="region of interest" description="Disordered" evidence="1">
    <location>
        <begin position="186"/>
        <end position="230"/>
    </location>
</feature>
<reference evidence="2" key="1">
    <citation type="submission" date="2020-10" db="EMBL/GenBank/DDBJ databases">
        <title>The Isolation and Genome Sequence of a Novel Cyanophage S-H38 from the Yellow Sea, China.</title>
        <authorList>
            <person name="Jiang T."/>
        </authorList>
    </citation>
    <scope>NUCLEOTIDE SEQUENCE</scope>
</reference>
<name>A0A873WIT6_9CAUD</name>
<accession>A0A873WIT6</accession>
<dbReference type="GeneID" id="77946611"/>
<evidence type="ECO:0000313" key="3">
    <source>
        <dbReference type="Proteomes" id="UP000663144"/>
    </source>
</evidence>
<evidence type="ECO:0000313" key="2">
    <source>
        <dbReference type="EMBL" id="QPB07915.1"/>
    </source>
</evidence>
<dbReference type="EMBL" id="MW117965">
    <property type="protein sequence ID" value="QPB07915.1"/>
    <property type="molecule type" value="Genomic_DNA"/>
</dbReference>